<protein>
    <submittedName>
        <fullName evidence="2">Uncharacterized protein</fullName>
    </submittedName>
</protein>
<dbReference type="AlphaFoldDB" id="A0A1W2FSG4"/>
<sequence length="89" mass="9470">MPILVEDSTETVPSEYREAFDPVSSKELESGSQGCCGSEGSVGAVLVVVLLVRLQRVPEMGLVPDQRAVQELAAERLDPVGCQNVAQQA</sequence>
<accession>A0A1W2FSG4</accession>
<name>A0A1W2FSG4_9PSEU</name>
<dbReference type="Proteomes" id="UP000192840">
    <property type="component" value="Unassembled WGS sequence"/>
</dbReference>
<evidence type="ECO:0000256" key="1">
    <source>
        <dbReference type="SAM" id="MobiDB-lite"/>
    </source>
</evidence>
<feature type="region of interest" description="Disordered" evidence="1">
    <location>
        <begin position="1"/>
        <end position="36"/>
    </location>
</feature>
<organism evidence="2 3">
    <name type="scientific">Lentzea albidocapillata</name>
    <dbReference type="NCBI Taxonomy" id="40571"/>
    <lineage>
        <taxon>Bacteria</taxon>
        <taxon>Bacillati</taxon>
        <taxon>Actinomycetota</taxon>
        <taxon>Actinomycetes</taxon>
        <taxon>Pseudonocardiales</taxon>
        <taxon>Pseudonocardiaceae</taxon>
        <taxon>Lentzea</taxon>
    </lineage>
</organism>
<gene>
    <name evidence="2" type="ORF">SAMN05660733_07818</name>
</gene>
<evidence type="ECO:0000313" key="2">
    <source>
        <dbReference type="EMBL" id="SMD24724.1"/>
    </source>
</evidence>
<evidence type="ECO:0000313" key="3">
    <source>
        <dbReference type="Proteomes" id="UP000192840"/>
    </source>
</evidence>
<feature type="compositionally biased region" description="Basic and acidic residues" evidence="1">
    <location>
        <begin position="15"/>
        <end position="29"/>
    </location>
</feature>
<keyword evidence="3" id="KW-1185">Reference proteome</keyword>
<reference evidence="3" key="1">
    <citation type="submission" date="2017-04" db="EMBL/GenBank/DDBJ databases">
        <authorList>
            <person name="Varghese N."/>
            <person name="Submissions S."/>
        </authorList>
    </citation>
    <scope>NUCLEOTIDE SEQUENCE [LARGE SCALE GENOMIC DNA]</scope>
    <source>
        <strain evidence="3">DSM 44073</strain>
    </source>
</reference>
<proteinExistence type="predicted"/>
<dbReference type="EMBL" id="FWYC01000022">
    <property type="protein sequence ID" value="SMD24724.1"/>
    <property type="molecule type" value="Genomic_DNA"/>
</dbReference>